<dbReference type="InterPro" id="IPR006342">
    <property type="entry name" value="FkbM_mtfrase"/>
</dbReference>
<keyword evidence="2" id="KW-0489">Methyltransferase</keyword>
<dbReference type="Proteomes" id="UP000198415">
    <property type="component" value="Unassembled WGS sequence"/>
</dbReference>
<reference evidence="2 3" key="1">
    <citation type="submission" date="2017-06" db="EMBL/GenBank/DDBJ databases">
        <authorList>
            <person name="Kim H.J."/>
            <person name="Triplett B.A."/>
        </authorList>
    </citation>
    <scope>NUCLEOTIDE SEQUENCE [LARGE SCALE GENOMIC DNA]</scope>
    <source>
        <strain evidence="2 3">DSM 43151</strain>
    </source>
</reference>
<evidence type="ECO:0000313" key="2">
    <source>
        <dbReference type="EMBL" id="SNS22066.1"/>
    </source>
</evidence>
<name>A0A239CP85_9ACTN</name>
<dbReference type="PANTHER" id="PTHR34203">
    <property type="entry name" value="METHYLTRANSFERASE, FKBM FAMILY PROTEIN"/>
    <property type="match status" value="1"/>
</dbReference>
<dbReference type="EMBL" id="FZNR01000012">
    <property type="protein sequence ID" value="SNS22066.1"/>
    <property type="molecule type" value="Genomic_DNA"/>
</dbReference>
<dbReference type="Gene3D" id="3.40.50.150">
    <property type="entry name" value="Vaccinia Virus protein VP39"/>
    <property type="match status" value="1"/>
</dbReference>
<organism evidence="2 3">
    <name type="scientific">Actinoplanes regularis</name>
    <dbReference type="NCBI Taxonomy" id="52697"/>
    <lineage>
        <taxon>Bacteria</taxon>
        <taxon>Bacillati</taxon>
        <taxon>Actinomycetota</taxon>
        <taxon>Actinomycetes</taxon>
        <taxon>Micromonosporales</taxon>
        <taxon>Micromonosporaceae</taxon>
        <taxon>Actinoplanes</taxon>
    </lineage>
</organism>
<protein>
    <submittedName>
        <fullName evidence="2">Methyltransferase, FkbM family</fullName>
    </submittedName>
</protein>
<dbReference type="PANTHER" id="PTHR34203:SF15">
    <property type="entry name" value="SLL1173 PROTEIN"/>
    <property type="match status" value="1"/>
</dbReference>
<dbReference type="GO" id="GO:0008168">
    <property type="term" value="F:methyltransferase activity"/>
    <property type="evidence" value="ECO:0007669"/>
    <property type="project" value="UniProtKB-KW"/>
</dbReference>
<sequence length="529" mass="56475">MLISEVLPFTGEIRELVDTTSTAADVLHHLGVPDSLPQQRCTLVEVEKLELGPGTLMVALLGDKAPDDTGPEQLAPALRRMKLGARALLLTTWPAAELLPRGLPGPLASAGCQCVAVVAIDEASPHGVQCAVLVERTDVFPPPGSGWDPHGEDVRDQRIADLEQIAEKHAEALRESTGQLAKTRKRLATIEGSIAFRAGQVLVAGSRNPAKAAVSVPAGLARLWREGRSRPTGAPVPAQPVPARPAARVVPDRVVPIALPSAAPDRHAAPARITMTAPPRMLVPRKLSQQGLAAYEPAAFACFLAALDVAGPGEVLDIGANVGIYAGIASALTRRTVRAFEPAPELAEVAARFAADNQLGYSVETLALGAENGTATFYMSDSSDTSNSLAKGFRESSEQFTVTVETLDSYAARTGMVPAVMKVDTETTEPDVLAGAAATIAEHRPWILCEVLAGRGEDRLEKVVAPFGYHWYHVTSEVPYLERDTIEGDRTYEHLMYLFAPEVPDERFWTAVRDRTAELAGCTVERAVP</sequence>
<dbReference type="AlphaFoldDB" id="A0A239CP85"/>
<dbReference type="SUPFAM" id="SSF53335">
    <property type="entry name" value="S-adenosyl-L-methionine-dependent methyltransferases"/>
    <property type="match status" value="1"/>
</dbReference>
<keyword evidence="3" id="KW-1185">Reference proteome</keyword>
<dbReference type="Pfam" id="PF05050">
    <property type="entry name" value="Methyltransf_21"/>
    <property type="match status" value="1"/>
</dbReference>
<gene>
    <name evidence="2" type="ORF">SAMN06264365_11224</name>
</gene>
<dbReference type="InterPro" id="IPR029063">
    <property type="entry name" value="SAM-dependent_MTases_sf"/>
</dbReference>
<accession>A0A239CP85</accession>
<evidence type="ECO:0000259" key="1">
    <source>
        <dbReference type="Pfam" id="PF05050"/>
    </source>
</evidence>
<dbReference type="InterPro" id="IPR052514">
    <property type="entry name" value="SAM-dependent_MTase"/>
</dbReference>
<dbReference type="NCBIfam" id="TIGR01444">
    <property type="entry name" value="fkbM_fam"/>
    <property type="match status" value="1"/>
</dbReference>
<dbReference type="GO" id="GO:0032259">
    <property type="term" value="P:methylation"/>
    <property type="evidence" value="ECO:0007669"/>
    <property type="project" value="UniProtKB-KW"/>
</dbReference>
<feature type="domain" description="Methyltransferase FkbM" evidence="1">
    <location>
        <begin position="317"/>
        <end position="453"/>
    </location>
</feature>
<evidence type="ECO:0000313" key="3">
    <source>
        <dbReference type="Proteomes" id="UP000198415"/>
    </source>
</evidence>
<dbReference type="RefSeq" id="WP_089296128.1">
    <property type="nucleotide sequence ID" value="NZ_BOMU01000065.1"/>
</dbReference>
<dbReference type="OrthoDB" id="7542440at2"/>
<keyword evidence="2" id="KW-0808">Transferase</keyword>
<proteinExistence type="predicted"/>